<keyword evidence="2" id="KW-1185">Reference proteome</keyword>
<reference evidence="1 2" key="1">
    <citation type="submission" date="2024-02" db="EMBL/GenBank/DDBJ databases">
        <title>Bacterial strain from lacustrine sediment.</title>
        <authorList>
            <person name="Petit C."/>
            <person name="Fadhlaoui K."/>
        </authorList>
    </citation>
    <scope>NUCLEOTIDE SEQUENCE [LARGE SCALE GENOMIC DNA]</scope>
    <source>
        <strain evidence="1 2">IPX-CK</strain>
    </source>
</reference>
<dbReference type="Proteomes" id="UP001451571">
    <property type="component" value="Chromosome"/>
</dbReference>
<dbReference type="EMBL" id="CP146256">
    <property type="protein sequence ID" value="XAH73115.1"/>
    <property type="molecule type" value="Genomic_DNA"/>
</dbReference>
<dbReference type="SUPFAM" id="SSF56399">
    <property type="entry name" value="ADP-ribosylation"/>
    <property type="match status" value="1"/>
</dbReference>
<gene>
    <name evidence="1" type="ORF">V6984_16625</name>
</gene>
<protein>
    <recommendedName>
        <fullName evidence="3">DUF3990 domain-containing protein</fullName>
    </recommendedName>
</protein>
<dbReference type="RefSeq" id="WP_342756722.1">
    <property type="nucleotide sequence ID" value="NZ_CP146256.1"/>
</dbReference>
<evidence type="ECO:0000313" key="2">
    <source>
        <dbReference type="Proteomes" id="UP001451571"/>
    </source>
</evidence>
<proteinExistence type="predicted"/>
<accession>A0ABZ3EUD2</accession>
<sequence length="221" mass="26345">MYHGTSVEFGKKILIEQKMRPSRGDDQWLGDGQYFFRNDFYAFRWIVIKYTEGFKNNNTKKIELIYDHYMILKADINLNPDRVYSLYDPIAHANYMNLLDLLQEKQEYSEKYKNKEIVDGVVINILFTRMGYGKRYDAVEAMFNISTRSKRKTRFNSFSEYQVCIKNSDIIKRIVKFNNENVPEQYIKTLNDYNIIKFGNTRGVGNARAINYKTTHAYKYK</sequence>
<evidence type="ECO:0000313" key="1">
    <source>
        <dbReference type="EMBL" id="XAH73115.1"/>
    </source>
</evidence>
<organism evidence="1 2">
    <name type="scientific">Kineothrix sedimenti</name>
    <dbReference type="NCBI Taxonomy" id="3123317"/>
    <lineage>
        <taxon>Bacteria</taxon>
        <taxon>Bacillati</taxon>
        <taxon>Bacillota</taxon>
        <taxon>Clostridia</taxon>
        <taxon>Lachnospirales</taxon>
        <taxon>Lachnospiraceae</taxon>
        <taxon>Kineothrix</taxon>
    </lineage>
</organism>
<evidence type="ECO:0008006" key="3">
    <source>
        <dbReference type="Google" id="ProtNLM"/>
    </source>
</evidence>
<name>A0ABZ3EUD2_9FIRM</name>